<evidence type="ECO:0000256" key="6">
    <source>
        <dbReference type="ARBA" id="ARBA00023136"/>
    </source>
</evidence>
<keyword evidence="3" id="KW-0813">Transport</keyword>
<dbReference type="InterPro" id="IPR002524">
    <property type="entry name" value="Cation_efflux"/>
</dbReference>
<evidence type="ECO:0000256" key="3">
    <source>
        <dbReference type="ARBA" id="ARBA00022448"/>
    </source>
</evidence>
<dbReference type="Gene3D" id="1.20.1510.10">
    <property type="entry name" value="Cation efflux protein transmembrane domain"/>
    <property type="match status" value="1"/>
</dbReference>
<keyword evidence="4 7" id="KW-0812">Transmembrane</keyword>
<dbReference type="PANTHER" id="PTHR43840">
    <property type="entry name" value="MITOCHONDRIAL METAL TRANSPORTER 1-RELATED"/>
    <property type="match status" value="1"/>
</dbReference>
<feature type="transmembrane region" description="Helical" evidence="7">
    <location>
        <begin position="179"/>
        <end position="208"/>
    </location>
</feature>
<dbReference type="Pfam" id="PF01545">
    <property type="entry name" value="Cation_efflux"/>
    <property type="match status" value="1"/>
</dbReference>
<dbReference type="RefSeq" id="WP_244552404.1">
    <property type="nucleotide sequence ID" value="NZ_LT840185.1"/>
</dbReference>
<keyword evidence="5 7" id="KW-1133">Transmembrane helix</keyword>
<sequence length="306" mass="33383">MTNAVPPEIRDDLRRARRLEYWTLGWMASVVALMGLVMGSSQAMRTAWIEDLLSLVPAIVFLITVRLEPKPPNPRFPFGFHRAHSLAFIISAVALTSVGAILIVESVGTLWAQEHVTVPPVVLFGQEIWQGWLMIAALAYSIVPPVILGRMKQPLARRLSDKVLHTDAMMQKADWQTGLAGIAGVIGIGLGFWWADAAAALLIAVSILKDGISALATATAELIDGTPRALDSDAIADEARALEAVLHARYPGSEVRLRETGRYIRAQVAGAVDEGPIDLAEIWPGSPERAWRLVQLSFIPPERDRP</sequence>
<evidence type="ECO:0000313" key="10">
    <source>
        <dbReference type="Proteomes" id="UP000192934"/>
    </source>
</evidence>
<dbReference type="InterPro" id="IPR058533">
    <property type="entry name" value="Cation_efflux_TM"/>
</dbReference>
<evidence type="ECO:0000256" key="1">
    <source>
        <dbReference type="ARBA" id="ARBA00004141"/>
    </source>
</evidence>
<evidence type="ECO:0000256" key="5">
    <source>
        <dbReference type="ARBA" id="ARBA00022989"/>
    </source>
</evidence>
<name>A0A1X7G0Z0_9SPHN</name>
<dbReference type="GO" id="GO:0016020">
    <property type="term" value="C:membrane"/>
    <property type="evidence" value="ECO:0007669"/>
    <property type="project" value="UniProtKB-SubCell"/>
</dbReference>
<protein>
    <submittedName>
        <fullName evidence="9">Cation diffusion facilitator family transporter</fullName>
    </submittedName>
</protein>
<comment type="similarity">
    <text evidence="2">Belongs to the cation diffusion facilitator (CDF) transporter (TC 2.A.4) family.</text>
</comment>
<gene>
    <name evidence="9" type="ORF">SAMN06295910_0533</name>
</gene>
<feature type="transmembrane region" description="Helical" evidence="7">
    <location>
        <begin position="47"/>
        <end position="65"/>
    </location>
</feature>
<evidence type="ECO:0000256" key="4">
    <source>
        <dbReference type="ARBA" id="ARBA00022692"/>
    </source>
</evidence>
<dbReference type="InterPro" id="IPR027469">
    <property type="entry name" value="Cation_efflux_TMD_sf"/>
</dbReference>
<accession>A0A1X7G0Z0</accession>
<evidence type="ECO:0000256" key="2">
    <source>
        <dbReference type="ARBA" id="ARBA00008114"/>
    </source>
</evidence>
<proteinExistence type="inferred from homology"/>
<dbReference type="GO" id="GO:0008324">
    <property type="term" value="F:monoatomic cation transmembrane transporter activity"/>
    <property type="evidence" value="ECO:0007669"/>
    <property type="project" value="InterPro"/>
</dbReference>
<organism evidence="9 10">
    <name type="scientific">Allosphingosinicella indica</name>
    <dbReference type="NCBI Taxonomy" id="941907"/>
    <lineage>
        <taxon>Bacteria</taxon>
        <taxon>Pseudomonadati</taxon>
        <taxon>Pseudomonadota</taxon>
        <taxon>Alphaproteobacteria</taxon>
        <taxon>Sphingomonadales</taxon>
        <taxon>Sphingomonadaceae</taxon>
        <taxon>Allosphingosinicella</taxon>
    </lineage>
</organism>
<feature type="transmembrane region" description="Helical" evidence="7">
    <location>
        <begin position="86"/>
        <end position="108"/>
    </location>
</feature>
<dbReference type="AlphaFoldDB" id="A0A1X7G0Z0"/>
<dbReference type="InterPro" id="IPR050291">
    <property type="entry name" value="CDF_Transporter"/>
</dbReference>
<evidence type="ECO:0000256" key="7">
    <source>
        <dbReference type="SAM" id="Phobius"/>
    </source>
</evidence>
<keyword evidence="6 7" id="KW-0472">Membrane</keyword>
<dbReference type="NCBIfam" id="TIGR01297">
    <property type="entry name" value="CDF"/>
    <property type="match status" value="1"/>
</dbReference>
<feature type="transmembrane region" description="Helical" evidence="7">
    <location>
        <begin position="21"/>
        <end position="41"/>
    </location>
</feature>
<comment type="subcellular location">
    <subcellularLocation>
        <location evidence="1">Membrane</location>
        <topology evidence="1">Multi-pass membrane protein</topology>
    </subcellularLocation>
</comment>
<reference evidence="10" key="1">
    <citation type="submission" date="2017-04" db="EMBL/GenBank/DDBJ databases">
        <authorList>
            <person name="Varghese N."/>
            <person name="Submissions S."/>
        </authorList>
    </citation>
    <scope>NUCLEOTIDE SEQUENCE [LARGE SCALE GENOMIC DNA]</scope>
    <source>
        <strain evidence="10">Dd16</strain>
    </source>
</reference>
<evidence type="ECO:0000259" key="8">
    <source>
        <dbReference type="Pfam" id="PF01545"/>
    </source>
</evidence>
<dbReference type="STRING" id="941907.SAMN06295910_0533"/>
<dbReference type="PANTHER" id="PTHR43840:SF15">
    <property type="entry name" value="MITOCHONDRIAL METAL TRANSPORTER 1-RELATED"/>
    <property type="match status" value="1"/>
</dbReference>
<feature type="domain" description="Cation efflux protein transmembrane" evidence="8">
    <location>
        <begin position="30"/>
        <end position="222"/>
    </location>
</feature>
<keyword evidence="10" id="KW-1185">Reference proteome</keyword>
<dbReference type="SUPFAM" id="SSF161111">
    <property type="entry name" value="Cation efflux protein transmembrane domain-like"/>
    <property type="match status" value="1"/>
</dbReference>
<evidence type="ECO:0000313" key="9">
    <source>
        <dbReference type="EMBL" id="SMF61543.1"/>
    </source>
</evidence>
<dbReference type="EMBL" id="LT840185">
    <property type="protein sequence ID" value="SMF61543.1"/>
    <property type="molecule type" value="Genomic_DNA"/>
</dbReference>
<dbReference type="Proteomes" id="UP000192934">
    <property type="component" value="Chromosome I"/>
</dbReference>
<feature type="transmembrane region" description="Helical" evidence="7">
    <location>
        <begin position="128"/>
        <end position="148"/>
    </location>
</feature>